<dbReference type="AlphaFoldDB" id="A0A939SR39"/>
<sequence>MGENHIQFSISLANNNLIGKSFVTNANGYILLGNNHWFLIQSVFNLKIQLI</sequence>
<accession>A0A939SR39</accession>
<organism evidence="1 2">
    <name type="scientific">Providencia rettgeri</name>
    <dbReference type="NCBI Taxonomy" id="587"/>
    <lineage>
        <taxon>Bacteria</taxon>
        <taxon>Pseudomonadati</taxon>
        <taxon>Pseudomonadota</taxon>
        <taxon>Gammaproteobacteria</taxon>
        <taxon>Enterobacterales</taxon>
        <taxon>Morganellaceae</taxon>
        <taxon>Providencia</taxon>
    </lineage>
</organism>
<dbReference type="GO" id="GO:0016020">
    <property type="term" value="C:membrane"/>
    <property type="evidence" value="ECO:0007669"/>
    <property type="project" value="InterPro"/>
</dbReference>
<name>A0A939SR39_PRORE</name>
<dbReference type="Proteomes" id="UP000664477">
    <property type="component" value="Unassembled WGS sequence"/>
</dbReference>
<comment type="caution">
    <text evidence="1">The sequence shown here is derived from an EMBL/GenBank/DDBJ whole genome shotgun (WGS) entry which is preliminary data.</text>
</comment>
<proteinExistence type="predicted"/>
<dbReference type="InterPro" id="IPR019029">
    <property type="entry name" value="T3SS_PrgH/EprH-like"/>
</dbReference>
<gene>
    <name evidence="1" type="ORF">J4727_04060</name>
</gene>
<protein>
    <submittedName>
        <fullName evidence="1">Uncharacterized protein</fullName>
    </submittedName>
</protein>
<dbReference type="EMBL" id="JAGETQ010000012">
    <property type="protein sequence ID" value="MBO1915913.1"/>
    <property type="molecule type" value="Genomic_DNA"/>
</dbReference>
<dbReference type="Pfam" id="PF09480">
    <property type="entry name" value="PrgH"/>
    <property type="match status" value="1"/>
</dbReference>
<evidence type="ECO:0000313" key="2">
    <source>
        <dbReference type="Proteomes" id="UP000664477"/>
    </source>
</evidence>
<evidence type="ECO:0000313" key="1">
    <source>
        <dbReference type="EMBL" id="MBO1915913.1"/>
    </source>
</evidence>
<reference evidence="1" key="1">
    <citation type="submission" date="2021-03" db="EMBL/GenBank/DDBJ databases">
        <title>Molecular epidemiology and mechanisms of colistin and carbapenem resistance in Enterobacteriaceae from clinical isolates, the environment and porcine samples in Pretoria, South Africa.</title>
        <authorList>
            <person name="Bogoshi D."/>
            <person name="Mbelle N.M."/>
            <person name="Naidoo V."/>
            <person name="Osei Sekyere J."/>
        </authorList>
    </citation>
    <scope>NUCLEOTIDE SEQUENCE</scope>
    <source>
        <strain evidence="1">C052</strain>
    </source>
</reference>